<dbReference type="Proteomes" id="UP001500021">
    <property type="component" value="Unassembled WGS sequence"/>
</dbReference>
<proteinExistence type="predicted"/>
<keyword evidence="2" id="KW-1185">Reference proteome</keyword>
<reference evidence="2" key="1">
    <citation type="journal article" date="2019" name="Int. J. Syst. Evol. Microbiol.">
        <title>The Global Catalogue of Microorganisms (GCM) 10K type strain sequencing project: providing services to taxonomists for standard genome sequencing and annotation.</title>
        <authorList>
            <consortium name="The Broad Institute Genomics Platform"/>
            <consortium name="The Broad Institute Genome Sequencing Center for Infectious Disease"/>
            <person name="Wu L."/>
            <person name="Ma J."/>
        </authorList>
    </citation>
    <scope>NUCLEOTIDE SEQUENCE [LARGE SCALE GENOMIC DNA]</scope>
    <source>
        <strain evidence="2">JCM 15608</strain>
    </source>
</reference>
<evidence type="ECO:0000313" key="1">
    <source>
        <dbReference type="EMBL" id="GAA0819346.1"/>
    </source>
</evidence>
<gene>
    <name evidence="1" type="ORF">GCM10009111_23280</name>
</gene>
<evidence type="ECO:0008006" key="3">
    <source>
        <dbReference type="Google" id="ProtNLM"/>
    </source>
</evidence>
<dbReference type="EMBL" id="BAAAFA010000007">
    <property type="protein sequence ID" value="GAA0819346.1"/>
    <property type="molecule type" value="Genomic_DNA"/>
</dbReference>
<evidence type="ECO:0000313" key="2">
    <source>
        <dbReference type="Proteomes" id="UP001500021"/>
    </source>
</evidence>
<comment type="caution">
    <text evidence="1">The sequence shown here is derived from an EMBL/GenBank/DDBJ whole genome shotgun (WGS) entry which is preliminary data.</text>
</comment>
<sequence>MMNKPNNLPRILNTNPELHELLINVFNDQDAAERWLLRNRKQLCGLRPIDLVDSKPELVISLLTRILKWSSKIGHSFRV</sequence>
<organism evidence="1 2">
    <name type="scientific">Colwellia asteriadis</name>
    <dbReference type="NCBI Taxonomy" id="517723"/>
    <lineage>
        <taxon>Bacteria</taxon>
        <taxon>Pseudomonadati</taxon>
        <taxon>Pseudomonadota</taxon>
        <taxon>Gammaproteobacteria</taxon>
        <taxon>Alteromonadales</taxon>
        <taxon>Colwelliaceae</taxon>
        <taxon>Colwellia</taxon>
    </lineage>
</organism>
<accession>A0ABP3WKW9</accession>
<dbReference type="RefSeq" id="WP_343817616.1">
    <property type="nucleotide sequence ID" value="NZ_BAAAFA010000007.1"/>
</dbReference>
<protein>
    <recommendedName>
        <fullName evidence="3">Antitoxin Xre/MbcA/ParS-like toxin-binding domain-containing protein</fullName>
    </recommendedName>
</protein>
<name>A0ABP3WKW9_9GAMM</name>